<evidence type="ECO:0000313" key="5">
    <source>
        <dbReference type="Proteomes" id="UP000503462"/>
    </source>
</evidence>
<keyword evidence="1" id="KW-0539">Nucleus</keyword>
<keyword evidence="5" id="KW-1185">Reference proteome</keyword>
<feature type="compositionally biased region" description="Low complexity" evidence="2">
    <location>
        <begin position="82"/>
        <end position="104"/>
    </location>
</feature>
<dbReference type="GO" id="GO:0000981">
    <property type="term" value="F:DNA-binding transcription factor activity, RNA polymerase II-specific"/>
    <property type="evidence" value="ECO:0007669"/>
    <property type="project" value="InterPro"/>
</dbReference>
<evidence type="ECO:0000256" key="2">
    <source>
        <dbReference type="SAM" id="MobiDB-lite"/>
    </source>
</evidence>
<dbReference type="InterPro" id="IPR001138">
    <property type="entry name" value="Zn2Cys6_DnaBD"/>
</dbReference>
<dbReference type="Pfam" id="PF11905">
    <property type="entry name" value="DUF3425"/>
    <property type="match status" value="1"/>
</dbReference>
<dbReference type="AlphaFoldDB" id="A0A6H0XY06"/>
<protein>
    <recommendedName>
        <fullName evidence="3">Zn(2)-C6 fungal-type domain-containing protein</fullName>
    </recommendedName>
</protein>
<feature type="compositionally biased region" description="Basic residues" evidence="2">
    <location>
        <begin position="11"/>
        <end position="20"/>
    </location>
</feature>
<evidence type="ECO:0000259" key="3">
    <source>
        <dbReference type="PROSITE" id="PS50048"/>
    </source>
</evidence>
<dbReference type="CDD" id="cd00067">
    <property type="entry name" value="GAL4"/>
    <property type="match status" value="1"/>
</dbReference>
<dbReference type="Pfam" id="PF00172">
    <property type="entry name" value="Zn_clus"/>
    <property type="match status" value="1"/>
</dbReference>
<dbReference type="Gene3D" id="4.10.240.10">
    <property type="entry name" value="Zn(2)-C6 fungal-type DNA-binding domain"/>
    <property type="match status" value="1"/>
</dbReference>
<organism evidence="4 5">
    <name type="scientific">Peltaster fructicola</name>
    <dbReference type="NCBI Taxonomy" id="286661"/>
    <lineage>
        <taxon>Eukaryota</taxon>
        <taxon>Fungi</taxon>
        <taxon>Dikarya</taxon>
        <taxon>Ascomycota</taxon>
        <taxon>Pezizomycotina</taxon>
        <taxon>Dothideomycetes</taxon>
        <taxon>Dothideomycetes incertae sedis</taxon>
        <taxon>Peltaster</taxon>
    </lineage>
</organism>
<dbReference type="OrthoDB" id="2985014at2759"/>
<dbReference type="EMBL" id="CP051141">
    <property type="protein sequence ID" value="QIW99651.1"/>
    <property type="molecule type" value="Genomic_DNA"/>
</dbReference>
<feature type="compositionally biased region" description="Basic and acidic residues" evidence="2">
    <location>
        <begin position="1"/>
        <end position="10"/>
    </location>
</feature>
<feature type="region of interest" description="Disordered" evidence="2">
    <location>
        <begin position="68"/>
        <end position="107"/>
    </location>
</feature>
<name>A0A6H0XY06_9PEZI</name>
<dbReference type="InterPro" id="IPR021833">
    <property type="entry name" value="DUF3425"/>
</dbReference>
<dbReference type="PANTHER" id="PTHR37012:SF2">
    <property type="entry name" value="BZIP DOMAIN-CONTAINING PROTEIN-RELATED"/>
    <property type="match status" value="1"/>
</dbReference>
<evidence type="ECO:0000256" key="1">
    <source>
        <dbReference type="ARBA" id="ARBA00023242"/>
    </source>
</evidence>
<reference evidence="4 5" key="1">
    <citation type="journal article" date="2016" name="Sci. Rep.">
        <title>Peltaster fructicola genome reveals evolution from an invasive phytopathogen to an ectophytic parasite.</title>
        <authorList>
            <person name="Xu C."/>
            <person name="Chen H."/>
            <person name="Gleason M.L."/>
            <person name="Xu J.R."/>
            <person name="Liu H."/>
            <person name="Zhang R."/>
            <person name="Sun G."/>
        </authorList>
    </citation>
    <scope>NUCLEOTIDE SEQUENCE [LARGE SCALE GENOMIC DNA]</scope>
    <source>
        <strain evidence="4 5">LNHT1506</strain>
    </source>
</reference>
<sequence>MVTPKREARVTKPRKVHASRKSCDTCHKSKTKCDRQRPVCSTCKIFARQCTYLHNAVALLPHLETFTSGSSSEREERIQHDPQSQQSSLTGSSASGSNTTPSLSFSPTELDLNHYTLLTDGVSETSARRYEESSMILAAIRMGMPVDDIRQVLMDTNYATYGLAYLLENRRVSSEASSPESLQHRSKLPTFNSHAWETLRYEPEIKAQHNQREMFVVASLRAIEEVADRGNPSVQIPTWALLPPQISTQVTDPFDEAFRTMKAEIVGVDVEKYCGAHAHLDALLHGNSPRRVPRLSQILAALLASLLPLEDSGSTGVTSLAVMWLHWSLFSWLLSPTREHFERMPKMIRPTPWQLFSPHVLIYDFIAVPALRDYMCREPPEHNTWLTEACKTTQFAWKKTALHALTRHPVSKAIDLCAECKEEAGKAENWSFGPSVRPHLPNVDRYIRVRTSGYNGSG</sequence>
<dbReference type="SMART" id="SM00066">
    <property type="entry name" value="GAL4"/>
    <property type="match status" value="1"/>
</dbReference>
<feature type="region of interest" description="Disordered" evidence="2">
    <location>
        <begin position="1"/>
        <end position="21"/>
    </location>
</feature>
<gene>
    <name evidence="4" type="ORF">AMS68_005169</name>
</gene>
<proteinExistence type="predicted"/>
<feature type="domain" description="Zn(2)-C6 fungal-type" evidence="3">
    <location>
        <begin position="22"/>
        <end position="52"/>
    </location>
</feature>
<dbReference type="InterPro" id="IPR036864">
    <property type="entry name" value="Zn2-C6_fun-type_DNA-bd_sf"/>
</dbReference>
<dbReference type="Proteomes" id="UP000503462">
    <property type="component" value="Chromosome 3"/>
</dbReference>
<dbReference type="GO" id="GO:0008270">
    <property type="term" value="F:zinc ion binding"/>
    <property type="evidence" value="ECO:0007669"/>
    <property type="project" value="InterPro"/>
</dbReference>
<dbReference type="PROSITE" id="PS50048">
    <property type="entry name" value="ZN2_CY6_FUNGAL_2"/>
    <property type="match status" value="1"/>
</dbReference>
<accession>A0A6H0XY06</accession>
<dbReference type="PANTHER" id="PTHR37012">
    <property type="entry name" value="B-ZIP TRANSCRIPTION FACTOR (EUROFUNG)-RELATED"/>
    <property type="match status" value="1"/>
</dbReference>
<dbReference type="PROSITE" id="PS00463">
    <property type="entry name" value="ZN2_CY6_FUNGAL_1"/>
    <property type="match status" value="1"/>
</dbReference>
<dbReference type="SUPFAM" id="SSF57701">
    <property type="entry name" value="Zn2/Cys6 DNA-binding domain"/>
    <property type="match status" value="1"/>
</dbReference>
<evidence type="ECO:0000313" key="4">
    <source>
        <dbReference type="EMBL" id="QIW99651.1"/>
    </source>
</evidence>